<evidence type="ECO:0000259" key="3">
    <source>
        <dbReference type="Pfam" id="PF07859"/>
    </source>
</evidence>
<organism evidence="4 5">
    <name type="scientific">Candidimonas humi</name>
    <dbReference type="NCBI Taxonomy" id="683355"/>
    <lineage>
        <taxon>Bacteria</taxon>
        <taxon>Pseudomonadati</taxon>
        <taxon>Pseudomonadota</taxon>
        <taxon>Betaproteobacteria</taxon>
        <taxon>Burkholderiales</taxon>
        <taxon>Alcaligenaceae</taxon>
        <taxon>Candidimonas</taxon>
    </lineage>
</organism>
<sequence length="314" mass="34618">MNIDPSLIPVVERYRAQWPVPGHELPLEEWRDRYERSVAAARPQPAEGQIKGVDLTVGAMNVSIRIYRPPQAASRGGLVYFHGGGWVIGSVESHDDITADIARDSGCVVASVEYSRAPEQRFPTAFNEGMDVLEWFGRHAAELGVDPQRLLVAGDSAGGNLSAALALACREREISLAGQVLLYPCLDVDFTRASYLNGRTAPFLTSDQMEWFWDQYAPSPAARADRHAVPMRACDTHLSGLAPAFVTTAQYDPLYDEGAQYAARLKAAGVDVRYEPGPGLVHGYIRLRHVAPGPGRIYREMCDWLRERVTPADK</sequence>
<proteinExistence type="inferred from homology"/>
<comment type="caution">
    <text evidence="4">The sequence shown here is derived from an EMBL/GenBank/DDBJ whole genome shotgun (WGS) entry which is preliminary data.</text>
</comment>
<dbReference type="Proteomes" id="UP001595848">
    <property type="component" value="Unassembled WGS sequence"/>
</dbReference>
<dbReference type="InterPro" id="IPR050300">
    <property type="entry name" value="GDXG_lipolytic_enzyme"/>
</dbReference>
<evidence type="ECO:0000256" key="2">
    <source>
        <dbReference type="ARBA" id="ARBA00022801"/>
    </source>
</evidence>
<dbReference type="EMBL" id="JBHSBV010000005">
    <property type="protein sequence ID" value="MFC4202409.1"/>
    <property type="molecule type" value="Genomic_DNA"/>
</dbReference>
<feature type="domain" description="Alpha/beta hydrolase fold-3" evidence="3">
    <location>
        <begin position="78"/>
        <end position="285"/>
    </location>
</feature>
<dbReference type="Pfam" id="PF07859">
    <property type="entry name" value="Abhydrolase_3"/>
    <property type="match status" value="1"/>
</dbReference>
<evidence type="ECO:0000313" key="5">
    <source>
        <dbReference type="Proteomes" id="UP001595848"/>
    </source>
</evidence>
<keyword evidence="2 4" id="KW-0378">Hydrolase</keyword>
<gene>
    <name evidence="4" type="ORF">ACFOY1_15745</name>
</gene>
<dbReference type="PANTHER" id="PTHR48081">
    <property type="entry name" value="AB HYDROLASE SUPERFAMILY PROTEIN C4A8.06C"/>
    <property type="match status" value="1"/>
</dbReference>
<dbReference type="PANTHER" id="PTHR48081:SF8">
    <property type="entry name" value="ALPHA_BETA HYDROLASE FOLD-3 DOMAIN-CONTAINING PROTEIN-RELATED"/>
    <property type="match status" value="1"/>
</dbReference>
<name>A0ABV8P0Q7_9BURK</name>
<comment type="similarity">
    <text evidence="1">Belongs to the 'GDXG' lipolytic enzyme family.</text>
</comment>
<keyword evidence="5" id="KW-1185">Reference proteome</keyword>
<dbReference type="InterPro" id="IPR002168">
    <property type="entry name" value="Lipase_GDXG_HIS_AS"/>
</dbReference>
<dbReference type="PROSITE" id="PS01173">
    <property type="entry name" value="LIPASE_GDXG_HIS"/>
    <property type="match status" value="1"/>
</dbReference>
<dbReference type="RefSeq" id="WP_217966141.1">
    <property type="nucleotide sequence ID" value="NZ_JAHTBN010000010.1"/>
</dbReference>
<reference evidence="5" key="1">
    <citation type="journal article" date="2019" name="Int. J. Syst. Evol. Microbiol.">
        <title>The Global Catalogue of Microorganisms (GCM) 10K type strain sequencing project: providing services to taxonomists for standard genome sequencing and annotation.</title>
        <authorList>
            <consortium name="The Broad Institute Genomics Platform"/>
            <consortium name="The Broad Institute Genome Sequencing Center for Infectious Disease"/>
            <person name="Wu L."/>
            <person name="Ma J."/>
        </authorList>
    </citation>
    <scope>NUCLEOTIDE SEQUENCE [LARGE SCALE GENOMIC DNA]</scope>
    <source>
        <strain evidence="5">LMG 24813</strain>
    </source>
</reference>
<protein>
    <submittedName>
        <fullName evidence="4">Alpha/beta hydrolase</fullName>
    </submittedName>
</protein>
<evidence type="ECO:0000256" key="1">
    <source>
        <dbReference type="ARBA" id="ARBA00010515"/>
    </source>
</evidence>
<dbReference type="GO" id="GO:0016787">
    <property type="term" value="F:hydrolase activity"/>
    <property type="evidence" value="ECO:0007669"/>
    <property type="project" value="UniProtKB-KW"/>
</dbReference>
<accession>A0ABV8P0Q7</accession>
<dbReference type="InterPro" id="IPR013094">
    <property type="entry name" value="AB_hydrolase_3"/>
</dbReference>
<evidence type="ECO:0000313" key="4">
    <source>
        <dbReference type="EMBL" id="MFC4202409.1"/>
    </source>
</evidence>